<keyword evidence="9" id="KW-1185">Reference proteome</keyword>
<evidence type="ECO:0000256" key="3">
    <source>
        <dbReference type="ARBA" id="ARBA00022448"/>
    </source>
</evidence>
<feature type="domain" description="Fe/B12 periplasmic-binding" evidence="7">
    <location>
        <begin position="22"/>
        <end position="283"/>
    </location>
</feature>
<proteinExistence type="inferred from homology"/>
<dbReference type="EMBL" id="BMYQ01000016">
    <property type="protein sequence ID" value="GGW43911.1"/>
    <property type="molecule type" value="Genomic_DNA"/>
</dbReference>
<keyword evidence="5 6" id="KW-0732">Signal</keyword>
<keyword evidence="4" id="KW-0410">Iron transport</keyword>
<dbReference type="InterPro" id="IPR002491">
    <property type="entry name" value="ABC_transptr_periplasmic_BD"/>
</dbReference>
<dbReference type="GO" id="GO:0030288">
    <property type="term" value="C:outer membrane-bounded periplasmic space"/>
    <property type="evidence" value="ECO:0007669"/>
    <property type="project" value="TreeGrafter"/>
</dbReference>
<accession>A0A918J249</accession>
<dbReference type="PRINTS" id="PR01715">
    <property type="entry name" value="FERRIBNDNGPP"/>
</dbReference>
<dbReference type="Pfam" id="PF01497">
    <property type="entry name" value="Peripla_BP_2"/>
    <property type="match status" value="1"/>
</dbReference>
<gene>
    <name evidence="8" type="ORF">GCM10011452_35230</name>
</gene>
<dbReference type="Proteomes" id="UP000628984">
    <property type="component" value="Unassembled WGS sequence"/>
</dbReference>
<reference evidence="8" key="2">
    <citation type="submission" date="2020-09" db="EMBL/GenBank/DDBJ databases">
        <authorList>
            <person name="Sun Q."/>
            <person name="Kim S."/>
        </authorList>
    </citation>
    <scope>NUCLEOTIDE SEQUENCE</scope>
    <source>
        <strain evidence="8">KCTC 23714</strain>
    </source>
</reference>
<evidence type="ECO:0000313" key="9">
    <source>
        <dbReference type="Proteomes" id="UP000628984"/>
    </source>
</evidence>
<evidence type="ECO:0000256" key="5">
    <source>
        <dbReference type="ARBA" id="ARBA00022729"/>
    </source>
</evidence>
<comment type="caution">
    <text evidence="8">The sequence shown here is derived from an EMBL/GenBank/DDBJ whole genome shotgun (WGS) entry which is preliminary data.</text>
</comment>
<evidence type="ECO:0000256" key="4">
    <source>
        <dbReference type="ARBA" id="ARBA00022496"/>
    </source>
</evidence>
<dbReference type="CDD" id="cd01146">
    <property type="entry name" value="FhuD"/>
    <property type="match status" value="1"/>
</dbReference>
<dbReference type="AlphaFoldDB" id="A0A918J249"/>
<dbReference type="Gene3D" id="3.40.50.1980">
    <property type="entry name" value="Nitrogenase molybdenum iron protein domain"/>
    <property type="match status" value="2"/>
</dbReference>
<evidence type="ECO:0000313" key="8">
    <source>
        <dbReference type="EMBL" id="GGW43911.1"/>
    </source>
</evidence>
<dbReference type="RefSeq" id="WP_189635198.1">
    <property type="nucleotide sequence ID" value="NZ_BMYQ01000016.1"/>
</dbReference>
<comment type="subcellular location">
    <subcellularLocation>
        <location evidence="1">Cell envelope</location>
    </subcellularLocation>
</comment>
<dbReference type="PROSITE" id="PS50983">
    <property type="entry name" value="FE_B12_PBP"/>
    <property type="match status" value="1"/>
</dbReference>
<evidence type="ECO:0000259" key="7">
    <source>
        <dbReference type="PROSITE" id="PS50983"/>
    </source>
</evidence>
<dbReference type="PANTHER" id="PTHR30532:SF1">
    <property type="entry name" value="IRON(3+)-HYDROXAMATE-BINDING PROTEIN FHUD"/>
    <property type="match status" value="1"/>
</dbReference>
<evidence type="ECO:0000256" key="6">
    <source>
        <dbReference type="SAM" id="SignalP"/>
    </source>
</evidence>
<sequence>MKHLLLAALMLVAAPAGAEPPRVVALSWEGLEMLTDLGVTPVGGADLAGYATWVVQPALPAGITDIGLRTEPDLESIAALAPTLIVGSDQQADLQAALEQAGPVVIYDFFDAGHDNPAALRAGFRDLAARLGRADRAEAVLAEVDARVAAAGERVRAHFGGQVPPVVVTRLLSPTSVRVYGANSMPHAALEGMGLTDATSGPASEWGFALEPPEGLARFGSAILLNIEPFAEGAALFDSPLWQAMPFVQAGRFGQVRPVWTYGGPSSVAHLAEAIAEALVALPPVGAP</sequence>
<dbReference type="PANTHER" id="PTHR30532">
    <property type="entry name" value="IRON III DICITRATE-BINDING PERIPLASMIC PROTEIN"/>
    <property type="match status" value="1"/>
</dbReference>
<feature type="chain" id="PRO_5037656543" evidence="6">
    <location>
        <begin position="19"/>
        <end position="288"/>
    </location>
</feature>
<dbReference type="InterPro" id="IPR051313">
    <property type="entry name" value="Bact_iron-sidero_bind"/>
</dbReference>
<keyword evidence="3" id="KW-0813">Transport</keyword>
<reference evidence="8" key="1">
    <citation type="journal article" date="2014" name="Int. J. Syst. Evol. Microbiol.">
        <title>Complete genome sequence of Corynebacterium casei LMG S-19264T (=DSM 44701T), isolated from a smear-ripened cheese.</title>
        <authorList>
            <consortium name="US DOE Joint Genome Institute (JGI-PGF)"/>
            <person name="Walter F."/>
            <person name="Albersmeier A."/>
            <person name="Kalinowski J."/>
            <person name="Ruckert C."/>
        </authorList>
    </citation>
    <scope>NUCLEOTIDE SEQUENCE</scope>
    <source>
        <strain evidence="8">KCTC 23714</strain>
    </source>
</reference>
<name>A0A918J249_9RHOB</name>
<dbReference type="SUPFAM" id="SSF53807">
    <property type="entry name" value="Helical backbone' metal receptor"/>
    <property type="match status" value="1"/>
</dbReference>
<feature type="signal peptide" evidence="6">
    <location>
        <begin position="1"/>
        <end position="18"/>
    </location>
</feature>
<keyword evidence="4" id="KW-0408">Iron</keyword>
<dbReference type="GO" id="GO:1901678">
    <property type="term" value="P:iron coordination entity transport"/>
    <property type="evidence" value="ECO:0007669"/>
    <property type="project" value="UniProtKB-ARBA"/>
</dbReference>
<evidence type="ECO:0000256" key="2">
    <source>
        <dbReference type="ARBA" id="ARBA00008814"/>
    </source>
</evidence>
<keyword evidence="4" id="KW-0406">Ion transport</keyword>
<evidence type="ECO:0000256" key="1">
    <source>
        <dbReference type="ARBA" id="ARBA00004196"/>
    </source>
</evidence>
<protein>
    <submittedName>
        <fullName evidence="8">Iron(III) ABC transporter substrate-binding protein</fullName>
    </submittedName>
</protein>
<comment type="similarity">
    <text evidence="2">Belongs to the bacterial solute-binding protein 8 family.</text>
</comment>
<organism evidence="8 9">
    <name type="scientific">Gemmobacter lanyuensis</name>
    <dbReference type="NCBI Taxonomy" id="1054497"/>
    <lineage>
        <taxon>Bacteria</taxon>
        <taxon>Pseudomonadati</taxon>
        <taxon>Pseudomonadota</taxon>
        <taxon>Alphaproteobacteria</taxon>
        <taxon>Rhodobacterales</taxon>
        <taxon>Paracoccaceae</taxon>
        <taxon>Gemmobacter</taxon>
    </lineage>
</organism>